<keyword evidence="2" id="KW-1185">Reference proteome</keyword>
<dbReference type="AlphaFoldDB" id="A0AAE0VRH0"/>
<dbReference type="EMBL" id="JAEAOA010001827">
    <property type="protein sequence ID" value="KAK3586442.1"/>
    <property type="molecule type" value="Genomic_DNA"/>
</dbReference>
<accession>A0AAE0VRH0</accession>
<evidence type="ECO:0000313" key="1">
    <source>
        <dbReference type="EMBL" id="KAK3586442.1"/>
    </source>
</evidence>
<reference evidence="1" key="1">
    <citation type="journal article" date="2021" name="Genome Biol. Evol.">
        <title>A High-Quality Reference Genome for a Parasitic Bivalve with Doubly Uniparental Inheritance (Bivalvia: Unionida).</title>
        <authorList>
            <person name="Smith C.H."/>
        </authorList>
    </citation>
    <scope>NUCLEOTIDE SEQUENCE</scope>
    <source>
        <strain evidence="1">CHS0354</strain>
    </source>
</reference>
<dbReference type="Proteomes" id="UP001195483">
    <property type="component" value="Unassembled WGS sequence"/>
</dbReference>
<sequence length="155" mass="18063">MNQSSTTSALNCKLSDTRNNPDVVFLTASMHCGEKEKNHDEGSCRLMKDTCPAYHKIHILPTEDTSFAKGSYILFNGTYWMLLMDIPTLPNRRYMLLMDIPTLPNRRYMLLMDIPTLPNRRYMLLMDIPTLPNRRYMLLMDIPTLPNRRYISSTP</sequence>
<reference evidence="1" key="3">
    <citation type="submission" date="2023-05" db="EMBL/GenBank/DDBJ databases">
        <authorList>
            <person name="Smith C.H."/>
        </authorList>
    </citation>
    <scope>NUCLEOTIDE SEQUENCE</scope>
    <source>
        <strain evidence="1">CHS0354</strain>
        <tissue evidence="1">Mantle</tissue>
    </source>
</reference>
<comment type="caution">
    <text evidence="1">The sequence shown here is derived from an EMBL/GenBank/DDBJ whole genome shotgun (WGS) entry which is preliminary data.</text>
</comment>
<evidence type="ECO:0000313" key="2">
    <source>
        <dbReference type="Proteomes" id="UP001195483"/>
    </source>
</evidence>
<reference evidence="1" key="2">
    <citation type="journal article" date="2021" name="Genome Biol. Evol.">
        <title>Developing a high-quality reference genome for a parasitic bivalve with doubly uniparental inheritance (Bivalvia: Unionida).</title>
        <authorList>
            <person name="Smith C.H."/>
        </authorList>
    </citation>
    <scope>NUCLEOTIDE SEQUENCE</scope>
    <source>
        <strain evidence="1">CHS0354</strain>
        <tissue evidence="1">Mantle</tissue>
    </source>
</reference>
<proteinExistence type="predicted"/>
<name>A0AAE0VRH0_9BIVA</name>
<protein>
    <submittedName>
        <fullName evidence="1">Uncharacterized protein</fullName>
    </submittedName>
</protein>
<gene>
    <name evidence="1" type="ORF">CHS0354_030697</name>
</gene>
<organism evidence="1 2">
    <name type="scientific">Potamilus streckersoni</name>
    <dbReference type="NCBI Taxonomy" id="2493646"/>
    <lineage>
        <taxon>Eukaryota</taxon>
        <taxon>Metazoa</taxon>
        <taxon>Spiralia</taxon>
        <taxon>Lophotrochozoa</taxon>
        <taxon>Mollusca</taxon>
        <taxon>Bivalvia</taxon>
        <taxon>Autobranchia</taxon>
        <taxon>Heteroconchia</taxon>
        <taxon>Palaeoheterodonta</taxon>
        <taxon>Unionida</taxon>
        <taxon>Unionoidea</taxon>
        <taxon>Unionidae</taxon>
        <taxon>Ambleminae</taxon>
        <taxon>Lampsilini</taxon>
        <taxon>Potamilus</taxon>
    </lineage>
</organism>